<dbReference type="PANTHER" id="PTHR43390">
    <property type="entry name" value="SIGNAL PEPTIDASE I"/>
    <property type="match status" value="1"/>
</dbReference>
<keyword evidence="7" id="KW-0812">Transmembrane</keyword>
<dbReference type="InterPro" id="IPR019758">
    <property type="entry name" value="Pept_S26A_signal_pept_1_CS"/>
</dbReference>
<evidence type="ECO:0000256" key="3">
    <source>
        <dbReference type="ARBA" id="ARBA00013208"/>
    </source>
</evidence>
<dbReference type="EC" id="3.4.21.89" evidence="3 7"/>
<feature type="domain" description="Peptidase S26" evidence="9">
    <location>
        <begin position="46"/>
        <end position="237"/>
    </location>
</feature>
<name>A0ABW1YKL5_9GAMM</name>
<evidence type="ECO:0000256" key="4">
    <source>
        <dbReference type="ARBA" id="ARBA00019232"/>
    </source>
</evidence>
<dbReference type="EMBL" id="JBHSVR010000001">
    <property type="protein sequence ID" value="MFC6632152.1"/>
    <property type="molecule type" value="Genomic_DNA"/>
</dbReference>
<dbReference type="InterPro" id="IPR019756">
    <property type="entry name" value="Pept_S26A_signal_pept_1_Ser-AS"/>
</dbReference>
<dbReference type="PROSITE" id="PS00501">
    <property type="entry name" value="SPASE_I_1"/>
    <property type="match status" value="1"/>
</dbReference>
<dbReference type="InterPro" id="IPR036286">
    <property type="entry name" value="LexA/Signal_pep-like_sf"/>
</dbReference>
<dbReference type="InterPro" id="IPR000223">
    <property type="entry name" value="Pept_S26A_signal_pept_1"/>
</dbReference>
<dbReference type="Pfam" id="PF10502">
    <property type="entry name" value="Peptidase_S26"/>
    <property type="match status" value="1"/>
</dbReference>
<accession>A0ABW1YKL5</accession>
<evidence type="ECO:0000313" key="11">
    <source>
        <dbReference type="Proteomes" id="UP001596425"/>
    </source>
</evidence>
<dbReference type="PROSITE" id="PS00761">
    <property type="entry name" value="SPASE_I_3"/>
    <property type="match status" value="1"/>
</dbReference>
<gene>
    <name evidence="10" type="primary">lepB</name>
    <name evidence="10" type="ORF">ACFQBM_02610</name>
</gene>
<evidence type="ECO:0000256" key="8">
    <source>
        <dbReference type="RuleBase" id="RU362042"/>
    </source>
</evidence>
<dbReference type="Proteomes" id="UP001596425">
    <property type="component" value="Unassembled WGS sequence"/>
</dbReference>
<dbReference type="InterPro" id="IPR019533">
    <property type="entry name" value="Peptidase_S26"/>
</dbReference>
<protein>
    <recommendedName>
        <fullName evidence="4 7">Signal peptidase I</fullName>
        <ecNumber evidence="3 7">3.4.21.89</ecNumber>
    </recommendedName>
</protein>
<feature type="transmembrane region" description="Helical" evidence="7">
    <location>
        <begin position="6"/>
        <end position="27"/>
    </location>
</feature>
<comment type="catalytic activity">
    <reaction evidence="1 7">
        <text>Cleavage of hydrophobic, N-terminal signal or leader sequences from secreted and periplasmic proteins.</text>
        <dbReference type="EC" id="3.4.21.89"/>
    </reaction>
</comment>
<evidence type="ECO:0000256" key="1">
    <source>
        <dbReference type="ARBA" id="ARBA00000677"/>
    </source>
</evidence>
<evidence type="ECO:0000256" key="6">
    <source>
        <dbReference type="ARBA" id="ARBA00022801"/>
    </source>
</evidence>
<evidence type="ECO:0000256" key="2">
    <source>
        <dbReference type="ARBA" id="ARBA00009370"/>
    </source>
</evidence>
<dbReference type="PRINTS" id="PR00727">
    <property type="entry name" value="LEADERPTASE"/>
</dbReference>
<keyword evidence="5 7" id="KW-0645">Protease</keyword>
<comment type="subcellular location">
    <subcellularLocation>
        <location evidence="8">Membrane</location>
        <topology evidence="8">Multi-pass membrane protein</topology>
    </subcellularLocation>
</comment>
<dbReference type="PROSITE" id="PS00760">
    <property type="entry name" value="SPASE_I_2"/>
    <property type="match status" value="1"/>
</dbReference>
<dbReference type="PANTHER" id="PTHR43390:SF1">
    <property type="entry name" value="CHLOROPLAST PROCESSING PEPTIDASE"/>
    <property type="match status" value="1"/>
</dbReference>
<feature type="transmembrane region" description="Helical" evidence="7">
    <location>
        <begin position="48"/>
        <end position="66"/>
    </location>
</feature>
<proteinExistence type="inferred from homology"/>
<dbReference type="GO" id="GO:0009003">
    <property type="term" value="F:signal peptidase activity"/>
    <property type="evidence" value="ECO:0007669"/>
    <property type="project" value="UniProtKB-EC"/>
</dbReference>
<dbReference type="RefSeq" id="WP_193192262.1">
    <property type="nucleotide sequence ID" value="NZ_JACZFR010000026.1"/>
</dbReference>
<keyword evidence="7" id="KW-0472">Membrane</keyword>
<keyword evidence="11" id="KW-1185">Reference proteome</keyword>
<comment type="similarity">
    <text evidence="2 8">Belongs to the peptidase S26 family.</text>
</comment>
<evidence type="ECO:0000313" key="10">
    <source>
        <dbReference type="EMBL" id="MFC6632152.1"/>
    </source>
</evidence>
<keyword evidence="7" id="KW-1133">Transmembrane helix</keyword>
<dbReference type="NCBIfam" id="TIGR02227">
    <property type="entry name" value="sigpep_I_bact"/>
    <property type="match status" value="1"/>
</dbReference>
<dbReference type="CDD" id="cd06530">
    <property type="entry name" value="S26_SPase_I"/>
    <property type="match status" value="1"/>
</dbReference>
<dbReference type="SUPFAM" id="SSF51306">
    <property type="entry name" value="LexA/Signal peptidase"/>
    <property type="match status" value="1"/>
</dbReference>
<keyword evidence="6 7" id="KW-0378">Hydrolase</keyword>
<evidence type="ECO:0000256" key="5">
    <source>
        <dbReference type="ARBA" id="ARBA00022670"/>
    </source>
</evidence>
<dbReference type="InterPro" id="IPR019757">
    <property type="entry name" value="Pept_S26A_signal_pept_1_Lys-AS"/>
</dbReference>
<reference evidence="11" key="1">
    <citation type="journal article" date="2019" name="Int. J. Syst. Evol. Microbiol.">
        <title>The Global Catalogue of Microorganisms (GCM) 10K type strain sequencing project: providing services to taxonomists for standard genome sequencing and annotation.</title>
        <authorList>
            <consortium name="The Broad Institute Genomics Platform"/>
            <consortium name="The Broad Institute Genome Sequencing Center for Infectious Disease"/>
            <person name="Wu L."/>
            <person name="Ma J."/>
        </authorList>
    </citation>
    <scope>NUCLEOTIDE SEQUENCE [LARGE SCALE GENOMIC DNA]</scope>
    <source>
        <strain evidence="11">CGMCC 1.13718</strain>
    </source>
</reference>
<organism evidence="10 11">
    <name type="scientific">Microbulbifer taiwanensis</name>
    <dbReference type="NCBI Taxonomy" id="986746"/>
    <lineage>
        <taxon>Bacteria</taxon>
        <taxon>Pseudomonadati</taxon>
        <taxon>Pseudomonadota</taxon>
        <taxon>Gammaproteobacteria</taxon>
        <taxon>Cellvibrionales</taxon>
        <taxon>Microbulbiferaceae</taxon>
        <taxon>Microbulbifer</taxon>
    </lineage>
</organism>
<evidence type="ECO:0000259" key="9">
    <source>
        <dbReference type="Pfam" id="PF10502"/>
    </source>
</evidence>
<comment type="caution">
    <text evidence="10">The sequence shown here is derived from an EMBL/GenBank/DDBJ whole genome shotgun (WGS) entry which is preliminary data.</text>
</comment>
<dbReference type="Gene3D" id="2.10.109.10">
    <property type="entry name" value="Umud Fragment, subunit A"/>
    <property type="match status" value="1"/>
</dbReference>
<sequence length="256" mass="29230">MDINFPLILLWLVIITGAIWLIDSLFFACRRREKKAGQQVEEPVVVEYAKSFFPVLAIVFVLRSFIVEPFQIPSASMVPTLQVGDFILVNKYAYGLRLPVSRTKVVDIGEPQRGDVMVFFPPHMNDTYFIKRVIGLPGDKVEVKNNVLYINGERASQELIQALPPADPQVEVLWEEIYGHRHLMAKDLAPSRYSNFSGTVPEGHYFMMGDNRDNSLDSRAWGFVPERDVVGKAFAIWMHWDQLLSLPSFKRVGTIE</sequence>
<evidence type="ECO:0000256" key="7">
    <source>
        <dbReference type="RuleBase" id="RU003993"/>
    </source>
</evidence>